<name>A0A835LMS6_9MAGN</name>
<keyword evidence="10 11" id="KW-0472">Membrane</keyword>
<evidence type="ECO:0000256" key="2">
    <source>
        <dbReference type="ARBA" id="ARBA00008444"/>
    </source>
</evidence>
<reference evidence="12 13" key="1">
    <citation type="submission" date="2020-10" db="EMBL/GenBank/DDBJ databases">
        <title>The Coptis chinensis genome and diversification of protoberbering-type alkaloids.</title>
        <authorList>
            <person name="Wang B."/>
            <person name="Shu S."/>
            <person name="Song C."/>
            <person name="Liu Y."/>
        </authorList>
    </citation>
    <scope>NUCLEOTIDE SEQUENCE [LARGE SCALE GENOMIC DNA]</scope>
    <source>
        <strain evidence="12">HL-2020</strain>
        <tissue evidence="12">Leaf</tissue>
    </source>
</reference>
<organism evidence="12 13">
    <name type="scientific">Coptis chinensis</name>
    <dbReference type="NCBI Taxonomy" id="261450"/>
    <lineage>
        <taxon>Eukaryota</taxon>
        <taxon>Viridiplantae</taxon>
        <taxon>Streptophyta</taxon>
        <taxon>Embryophyta</taxon>
        <taxon>Tracheophyta</taxon>
        <taxon>Spermatophyta</taxon>
        <taxon>Magnoliopsida</taxon>
        <taxon>Ranunculales</taxon>
        <taxon>Ranunculaceae</taxon>
        <taxon>Coptidoideae</taxon>
        <taxon>Coptis</taxon>
    </lineage>
</organism>
<accession>A0A835LMS6</accession>
<keyword evidence="9" id="KW-0496">Mitochondrion</keyword>
<feature type="transmembrane region" description="Helical" evidence="11">
    <location>
        <begin position="51"/>
        <end position="69"/>
    </location>
</feature>
<evidence type="ECO:0000256" key="4">
    <source>
        <dbReference type="ARBA" id="ARBA00022692"/>
    </source>
</evidence>
<keyword evidence="8" id="KW-0811">Translocation</keyword>
<keyword evidence="13" id="KW-1185">Reference proteome</keyword>
<evidence type="ECO:0000256" key="8">
    <source>
        <dbReference type="ARBA" id="ARBA00023010"/>
    </source>
</evidence>
<keyword evidence="6" id="KW-0653">Protein transport</keyword>
<keyword evidence="5" id="KW-0999">Mitochondrion inner membrane</keyword>
<dbReference type="GO" id="GO:0005744">
    <property type="term" value="C:TIM23 mitochondrial import inner membrane translocase complex"/>
    <property type="evidence" value="ECO:0007669"/>
    <property type="project" value="TreeGrafter"/>
</dbReference>
<dbReference type="OrthoDB" id="2261329at2759"/>
<gene>
    <name evidence="12" type="ORF">IFM89_019733</name>
</gene>
<evidence type="ECO:0000256" key="5">
    <source>
        <dbReference type="ARBA" id="ARBA00022792"/>
    </source>
</evidence>
<dbReference type="GO" id="GO:0008320">
    <property type="term" value="F:protein transmembrane transporter activity"/>
    <property type="evidence" value="ECO:0007669"/>
    <property type="project" value="TreeGrafter"/>
</dbReference>
<evidence type="ECO:0000256" key="1">
    <source>
        <dbReference type="ARBA" id="ARBA00004448"/>
    </source>
</evidence>
<dbReference type="GO" id="GO:0030150">
    <property type="term" value="P:protein import into mitochondrial matrix"/>
    <property type="evidence" value="ECO:0007669"/>
    <property type="project" value="TreeGrafter"/>
</dbReference>
<evidence type="ECO:0000313" key="12">
    <source>
        <dbReference type="EMBL" id="KAF9593006.1"/>
    </source>
</evidence>
<dbReference type="PANTHER" id="PTHR10485:SF0">
    <property type="entry name" value="AT05822P-RELATED"/>
    <property type="match status" value="1"/>
</dbReference>
<comment type="caution">
    <text evidence="12">The sequence shown here is derived from an EMBL/GenBank/DDBJ whole genome shotgun (WGS) entry which is preliminary data.</text>
</comment>
<feature type="transmembrane region" description="Helical" evidence="11">
    <location>
        <begin position="102"/>
        <end position="123"/>
    </location>
</feature>
<dbReference type="Pfam" id="PF02466">
    <property type="entry name" value="Tim17"/>
    <property type="match status" value="1"/>
</dbReference>
<evidence type="ECO:0000256" key="11">
    <source>
        <dbReference type="SAM" id="Phobius"/>
    </source>
</evidence>
<keyword evidence="4 11" id="KW-0812">Transmembrane</keyword>
<comment type="similarity">
    <text evidence="2">Belongs to the Tim17/Tim22/Tim23 family.</text>
</comment>
<protein>
    <submittedName>
        <fullName evidence="12">Uncharacterized protein</fullName>
    </submittedName>
</protein>
<evidence type="ECO:0000256" key="10">
    <source>
        <dbReference type="ARBA" id="ARBA00023136"/>
    </source>
</evidence>
<proteinExistence type="inferred from homology"/>
<evidence type="ECO:0000256" key="9">
    <source>
        <dbReference type="ARBA" id="ARBA00023128"/>
    </source>
</evidence>
<keyword evidence="3" id="KW-0813">Transport</keyword>
<dbReference type="EMBL" id="JADFTS010000008">
    <property type="protein sequence ID" value="KAF9593006.1"/>
    <property type="molecule type" value="Genomic_DNA"/>
</dbReference>
<evidence type="ECO:0000256" key="7">
    <source>
        <dbReference type="ARBA" id="ARBA00022989"/>
    </source>
</evidence>
<sequence length="209" mass="23187">MSRQNTRRLWRCFCNGYSGSIFHYFKGMKNPPNGYRMSGAFQNMRINAPRTGGFSLGWFVFCFDCYMVFLREKEDHYNSIIAAATGAFVQLRRGLRPMCGSAVVGGVFLALIEGVNIAVNSFVTQLQEEQKRIDMEENMRNNSGGLGGSIGEPQFALEEANDSSSLEQGGSTWFGRLFRGGKKEENASSESVTGILECDLPVVPIPSFD</sequence>
<evidence type="ECO:0000256" key="3">
    <source>
        <dbReference type="ARBA" id="ARBA00022448"/>
    </source>
</evidence>
<comment type="subcellular location">
    <subcellularLocation>
        <location evidence="1">Mitochondrion inner membrane</location>
        <topology evidence="1">Multi-pass membrane protein</topology>
    </subcellularLocation>
</comment>
<dbReference type="AlphaFoldDB" id="A0A835LMS6"/>
<evidence type="ECO:0000256" key="6">
    <source>
        <dbReference type="ARBA" id="ARBA00022927"/>
    </source>
</evidence>
<dbReference type="PANTHER" id="PTHR10485">
    <property type="entry name" value="MITOCHONDRIAL IMPORT INNER MEMBRANE TRANSLOCASE SUBUNIT TIM-17"/>
    <property type="match status" value="1"/>
</dbReference>
<keyword evidence="7 11" id="KW-1133">Transmembrane helix</keyword>
<dbReference type="Proteomes" id="UP000631114">
    <property type="component" value="Unassembled WGS sequence"/>
</dbReference>
<evidence type="ECO:0000313" key="13">
    <source>
        <dbReference type="Proteomes" id="UP000631114"/>
    </source>
</evidence>